<gene>
    <name evidence="3" type="primary">LOC114248183</name>
</gene>
<proteinExistence type="predicted"/>
<dbReference type="KEGG" id="bman:114248183"/>
<dbReference type="GO" id="GO:0016604">
    <property type="term" value="C:nuclear body"/>
    <property type="evidence" value="ECO:0007669"/>
    <property type="project" value="TreeGrafter"/>
</dbReference>
<dbReference type="GO" id="GO:0071254">
    <property type="term" value="C:cytoplasmic U snRNP body"/>
    <property type="evidence" value="ECO:0007669"/>
    <property type="project" value="TreeGrafter"/>
</dbReference>
<evidence type="ECO:0000259" key="1">
    <source>
        <dbReference type="PROSITE" id="PS52002"/>
    </source>
</evidence>
<reference evidence="3" key="1">
    <citation type="submission" date="2025-08" db="UniProtKB">
        <authorList>
            <consortium name="RefSeq"/>
        </authorList>
    </citation>
    <scope>IDENTIFICATION</scope>
    <source>
        <tissue evidence="3">Silk gland</tissue>
    </source>
</reference>
<dbReference type="PANTHER" id="PTHR21196">
    <property type="entry name" value="U7 SNRNA-ASSOCIATED SM-LIKE PROTEIN LSM10"/>
    <property type="match status" value="1"/>
</dbReference>
<name>A0A6J2K5C6_BOMMA</name>
<sequence length="247" mass="28714">MPIKTSTLLQIAGWGGVIVSSTGFYLQNRLIDTVRNYDYYKDALKKLRTHHGAVQHLGEPIKDKRFKMTDTENNYSDREKARFRIPVSGPKDRGAYFIWVDSYYYNLYRNMSDAALFIGTPQEKFFYHNTLLCVVNSLQGKNVTVDLRNDTYVCGLIELVDGFMNISFKNAIYCDPQGNEFAFDNLFIHGRNIRYVHIPENMSLLSTIRHEVSKKFYKPHMKQLTEKTRKTKKAVMQHMKVVASLNT</sequence>
<dbReference type="InterPro" id="IPR047575">
    <property type="entry name" value="Sm"/>
</dbReference>
<dbReference type="SUPFAM" id="SSF50182">
    <property type="entry name" value="Sm-like ribonucleoproteins"/>
    <property type="match status" value="1"/>
</dbReference>
<dbReference type="Gene3D" id="2.30.30.100">
    <property type="match status" value="1"/>
</dbReference>
<dbReference type="GO" id="GO:0071208">
    <property type="term" value="F:histone pre-mRNA DCP binding"/>
    <property type="evidence" value="ECO:0007669"/>
    <property type="project" value="TreeGrafter"/>
</dbReference>
<protein>
    <submittedName>
        <fullName evidence="3">Uncharacterized protein LOC114248183</fullName>
    </submittedName>
</protein>
<dbReference type="GeneID" id="114248183"/>
<evidence type="ECO:0000313" key="3">
    <source>
        <dbReference type="RefSeq" id="XP_028037145.1"/>
    </source>
</evidence>
<dbReference type="GO" id="GO:0006398">
    <property type="term" value="P:mRNA 3'-end processing by stem-loop binding and cleavage"/>
    <property type="evidence" value="ECO:0007669"/>
    <property type="project" value="TreeGrafter"/>
</dbReference>
<dbReference type="InterPro" id="IPR010920">
    <property type="entry name" value="LSM_dom_sf"/>
</dbReference>
<dbReference type="GO" id="GO:0071209">
    <property type="term" value="F:U7 snRNA binding"/>
    <property type="evidence" value="ECO:0007669"/>
    <property type="project" value="TreeGrafter"/>
</dbReference>
<dbReference type="SMART" id="SM00651">
    <property type="entry name" value="Sm"/>
    <property type="match status" value="1"/>
</dbReference>
<keyword evidence="2" id="KW-1185">Reference proteome</keyword>
<dbReference type="CDD" id="cd01733">
    <property type="entry name" value="LSm10"/>
    <property type="match status" value="1"/>
</dbReference>
<dbReference type="Proteomes" id="UP000504629">
    <property type="component" value="Unplaced"/>
</dbReference>
<organism evidence="2 3">
    <name type="scientific">Bombyx mandarina</name>
    <name type="common">Wild silk moth</name>
    <name type="synonym">Wild silkworm</name>
    <dbReference type="NCBI Taxonomy" id="7092"/>
    <lineage>
        <taxon>Eukaryota</taxon>
        <taxon>Metazoa</taxon>
        <taxon>Ecdysozoa</taxon>
        <taxon>Arthropoda</taxon>
        <taxon>Hexapoda</taxon>
        <taxon>Insecta</taxon>
        <taxon>Pterygota</taxon>
        <taxon>Neoptera</taxon>
        <taxon>Endopterygota</taxon>
        <taxon>Lepidoptera</taxon>
        <taxon>Glossata</taxon>
        <taxon>Ditrysia</taxon>
        <taxon>Bombycoidea</taxon>
        <taxon>Bombycidae</taxon>
        <taxon>Bombycinae</taxon>
        <taxon>Bombyx</taxon>
    </lineage>
</organism>
<evidence type="ECO:0000313" key="2">
    <source>
        <dbReference type="Proteomes" id="UP000504629"/>
    </source>
</evidence>
<dbReference type="RefSeq" id="XP_028037145.1">
    <property type="nucleotide sequence ID" value="XM_028181344.1"/>
</dbReference>
<dbReference type="OrthoDB" id="10037790at2759"/>
<dbReference type="PANTHER" id="PTHR21196:SF1">
    <property type="entry name" value="U7 SNRNA-ASSOCIATED SM-LIKE PROTEIN LSM10"/>
    <property type="match status" value="1"/>
</dbReference>
<accession>A0A6J2K5C6</accession>
<dbReference type="PROSITE" id="PS52002">
    <property type="entry name" value="SM"/>
    <property type="match status" value="1"/>
</dbReference>
<feature type="domain" description="Sm" evidence="1">
    <location>
        <begin position="130"/>
        <end position="202"/>
    </location>
</feature>
<dbReference type="InterPro" id="IPR052840">
    <property type="entry name" value="U7_snRNA_Sm-like"/>
</dbReference>
<dbReference type="AlphaFoldDB" id="A0A6J2K5C6"/>
<dbReference type="InterPro" id="IPR001163">
    <property type="entry name" value="Sm_dom_euk/arc"/>
</dbReference>
<dbReference type="Pfam" id="PF01423">
    <property type="entry name" value="LSM"/>
    <property type="match status" value="1"/>
</dbReference>